<evidence type="ECO:0000256" key="3">
    <source>
        <dbReference type="ARBA" id="ARBA00022989"/>
    </source>
</evidence>
<comment type="subcellular location">
    <subcellularLocation>
        <location evidence="1">Cell membrane</location>
        <topology evidence="1">Multi-pass membrane protein</topology>
    </subcellularLocation>
</comment>
<evidence type="ECO:0000313" key="8">
    <source>
        <dbReference type="Proteomes" id="UP000008229"/>
    </source>
</evidence>
<feature type="transmembrane region" description="Helical" evidence="5">
    <location>
        <begin position="373"/>
        <end position="391"/>
    </location>
</feature>
<dbReference type="GO" id="GO:0022857">
    <property type="term" value="F:transmembrane transporter activity"/>
    <property type="evidence" value="ECO:0007669"/>
    <property type="project" value="InterPro"/>
</dbReference>
<dbReference type="RefSeq" id="WP_012934459.1">
    <property type="nucleotide sequence ID" value="NC_013739.1"/>
</dbReference>
<keyword evidence="8" id="KW-1185">Reference proteome</keyword>
<dbReference type="PANTHER" id="PTHR42910:SF1">
    <property type="entry name" value="MAJOR FACILITATOR SUPERFAMILY (MFS) PROFILE DOMAIN-CONTAINING PROTEIN"/>
    <property type="match status" value="1"/>
</dbReference>
<feature type="transmembrane region" description="Helical" evidence="5">
    <location>
        <begin position="250"/>
        <end position="270"/>
    </location>
</feature>
<evidence type="ECO:0000256" key="1">
    <source>
        <dbReference type="ARBA" id="ARBA00004651"/>
    </source>
</evidence>
<dbReference type="SUPFAM" id="SSF103473">
    <property type="entry name" value="MFS general substrate transporter"/>
    <property type="match status" value="1"/>
</dbReference>
<feature type="transmembrane region" description="Helical" evidence="5">
    <location>
        <begin position="141"/>
        <end position="163"/>
    </location>
</feature>
<keyword evidence="3 5" id="KW-1133">Transmembrane helix</keyword>
<organism evidence="7 8">
    <name type="scientific">Conexibacter woesei (strain DSM 14684 / CCUG 47730 / CIP 108061 / JCM 11494 / NBRC 100937 / ID131577)</name>
    <dbReference type="NCBI Taxonomy" id="469383"/>
    <lineage>
        <taxon>Bacteria</taxon>
        <taxon>Bacillati</taxon>
        <taxon>Actinomycetota</taxon>
        <taxon>Thermoleophilia</taxon>
        <taxon>Solirubrobacterales</taxon>
        <taxon>Conexibacteraceae</taxon>
        <taxon>Conexibacter</taxon>
    </lineage>
</organism>
<evidence type="ECO:0000256" key="4">
    <source>
        <dbReference type="ARBA" id="ARBA00023136"/>
    </source>
</evidence>
<feature type="transmembrane region" description="Helical" evidence="5">
    <location>
        <begin position="169"/>
        <end position="187"/>
    </location>
</feature>
<dbReference type="Pfam" id="PF07690">
    <property type="entry name" value="MFS_1"/>
    <property type="match status" value="1"/>
</dbReference>
<evidence type="ECO:0000256" key="2">
    <source>
        <dbReference type="ARBA" id="ARBA00022692"/>
    </source>
</evidence>
<reference evidence="8" key="2">
    <citation type="submission" date="2010-01" db="EMBL/GenBank/DDBJ databases">
        <title>The complete genome of Conexibacter woesei DSM 14684.</title>
        <authorList>
            <consortium name="US DOE Joint Genome Institute (JGI-PGF)"/>
            <person name="Lucas S."/>
            <person name="Copeland A."/>
            <person name="Lapidus A."/>
            <person name="Glavina del Rio T."/>
            <person name="Dalin E."/>
            <person name="Tice H."/>
            <person name="Bruce D."/>
            <person name="Goodwin L."/>
            <person name="Pitluck S."/>
            <person name="Kyrpides N."/>
            <person name="Mavromatis K."/>
            <person name="Ivanova N."/>
            <person name="Mikhailova N."/>
            <person name="Chertkov O."/>
            <person name="Brettin T."/>
            <person name="Detter J.C."/>
            <person name="Han C."/>
            <person name="Larimer F."/>
            <person name="Land M."/>
            <person name="Hauser L."/>
            <person name="Markowitz V."/>
            <person name="Cheng J.-F."/>
            <person name="Hugenholtz P."/>
            <person name="Woyke T."/>
            <person name="Wu D."/>
            <person name="Pukall R."/>
            <person name="Steenblock K."/>
            <person name="Schneider S."/>
            <person name="Klenk H.-P."/>
            <person name="Eisen J.A."/>
        </authorList>
    </citation>
    <scope>NUCLEOTIDE SEQUENCE [LARGE SCALE GENOMIC DNA]</scope>
    <source>
        <strain evidence="8">DSM 14684 / CIP 108061 / JCM 11494 / NBRC 100937 / ID131577</strain>
    </source>
</reference>
<dbReference type="PANTHER" id="PTHR42910">
    <property type="entry name" value="TRANSPORTER SCO4007-RELATED"/>
    <property type="match status" value="1"/>
</dbReference>
<evidence type="ECO:0000256" key="5">
    <source>
        <dbReference type="SAM" id="Phobius"/>
    </source>
</evidence>
<dbReference type="EMBL" id="CP001854">
    <property type="protein sequence ID" value="ADB51408.1"/>
    <property type="molecule type" value="Genomic_DNA"/>
</dbReference>
<gene>
    <name evidence="7" type="ordered locus">Cwoe_2989</name>
</gene>
<sequence length="423" mass="43200">MPADVTADPPVRQLDRRLVLLLAVATGAAVANLYYAQPLLDVIAARLGTSPGVAGLIVTASQIGYAAGLVFVVPLGDLVERRRLVVRMLIGCAVALAACALAPGIAALALAIVVVGVTSVVAQVLVPFAGDLAADDERGRVVGTIMSGLLIGILAARTVSGFVAELAGWRAIYVLAAAMMLACAAALQRMLPVIAPRAVTPYRALLRSVGTLVREEPLLRLRMAYGMLGILTFTLLWTALTFLLSGPAYGYSEGTIGLFGLAGLIGAAAAQGAGRLADRGHASATTVLGWVAVLVGWILCDLGGSSLVALIAGVLVLDAGVQGQHITNQSLIYSLRPEARSRLTTAYMAGNFSAAALGSALASALWSVGGWDAVSIVGGATAVIALALWGIDRWRISQAAAVAPAPVPAPDLSAATPRPPRRG</sequence>
<dbReference type="GO" id="GO:0005886">
    <property type="term" value="C:plasma membrane"/>
    <property type="evidence" value="ECO:0007669"/>
    <property type="project" value="UniProtKB-SubCell"/>
</dbReference>
<dbReference type="InterPro" id="IPR011701">
    <property type="entry name" value="MFS"/>
</dbReference>
<evidence type="ECO:0000259" key="6">
    <source>
        <dbReference type="PROSITE" id="PS50850"/>
    </source>
</evidence>
<keyword evidence="2 5" id="KW-0812">Transmembrane</keyword>
<accession>D3FBZ3</accession>
<dbReference type="KEGG" id="cwo:Cwoe_2989"/>
<dbReference type="STRING" id="469383.Cwoe_2989"/>
<name>D3FBZ3_CONWI</name>
<evidence type="ECO:0000313" key="7">
    <source>
        <dbReference type="EMBL" id="ADB51408.1"/>
    </source>
</evidence>
<proteinExistence type="predicted"/>
<protein>
    <submittedName>
        <fullName evidence="7">Major facilitator superfamily MFS_1</fullName>
    </submittedName>
</protein>
<dbReference type="InterPro" id="IPR036259">
    <property type="entry name" value="MFS_trans_sf"/>
</dbReference>
<feature type="transmembrane region" description="Helical" evidence="5">
    <location>
        <begin position="109"/>
        <end position="129"/>
    </location>
</feature>
<dbReference type="CDD" id="cd17324">
    <property type="entry name" value="MFS_NepI_like"/>
    <property type="match status" value="1"/>
</dbReference>
<dbReference type="AlphaFoldDB" id="D3FBZ3"/>
<dbReference type="eggNOG" id="COG2814">
    <property type="taxonomic scope" value="Bacteria"/>
</dbReference>
<feature type="transmembrane region" description="Helical" evidence="5">
    <location>
        <begin position="84"/>
        <end position="103"/>
    </location>
</feature>
<dbReference type="Proteomes" id="UP000008229">
    <property type="component" value="Chromosome"/>
</dbReference>
<keyword evidence="4 5" id="KW-0472">Membrane</keyword>
<feature type="transmembrane region" description="Helical" evidence="5">
    <location>
        <begin position="18"/>
        <end position="37"/>
    </location>
</feature>
<feature type="domain" description="Major facilitator superfamily (MFS) profile" evidence="6">
    <location>
        <begin position="18"/>
        <end position="397"/>
    </location>
</feature>
<dbReference type="HOGENOM" id="CLU_001265_23_0_11"/>
<feature type="transmembrane region" description="Helical" evidence="5">
    <location>
        <begin position="224"/>
        <end position="244"/>
    </location>
</feature>
<reference evidence="7 8" key="1">
    <citation type="journal article" date="2010" name="Stand. Genomic Sci.">
        <title>Complete genome sequence of Conexibacter woesei type strain (ID131577).</title>
        <authorList>
            <person name="Pukall R."/>
            <person name="Lapidus A."/>
            <person name="Glavina Del Rio T."/>
            <person name="Copeland A."/>
            <person name="Tice H."/>
            <person name="Cheng J.-F."/>
            <person name="Lucas S."/>
            <person name="Chen F."/>
            <person name="Nolan M."/>
            <person name="Bruce D."/>
            <person name="Goodwin L."/>
            <person name="Pitluck S."/>
            <person name="Mavromatis K."/>
            <person name="Ivanova N."/>
            <person name="Ovchinnikova G."/>
            <person name="Pati A."/>
            <person name="Chen A."/>
            <person name="Palaniappan K."/>
            <person name="Land M."/>
            <person name="Hauser L."/>
            <person name="Chang Y.-J."/>
            <person name="Jeffries C.D."/>
            <person name="Chain P."/>
            <person name="Meincke L."/>
            <person name="Sims D."/>
            <person name="Brettin T."/>
            <person name="Detter J.C."/>
            <person name="Rohde M."/>
            <person name="Goeker M."/>
            <person name="Bristow J."/>
            <person name="Eisen J.A."/>
            <person name="Markowitz V."/>
            <person name="Kyrpides N.C."/>
            <person name="Klenk H.-P."/>
            <person name="Hugenholtz P."/>
        </authorList>
    </citation>
    <scope>NUCLEOTIDE SEQUENCE [LARGE SCALE GENOMIC DNA]</scope>
    <source>
        <strain evidence="8">DSM 14684 / CIP 108061 / JCM 11494 / NBRC 100937 / ID131577</strain>
    </source>
</reference>
<dbReference type="PROSITE" id="PS50850">
    <property type="entry name" value="MFS"/>
    <property type="match status" value="1"/>
</dbReference>
<dbReference type="Gene3D" id="1.20.1250.20">
    <property type="entry name" value="MFS general substrate transporter like domains"/>
    <property type="match status" value="1"/>
</dbReference>
<feature type="transmembrane region" description="Helical" evidence="5">
    <location>
        <begin position="52"/>
        <end position="72"/>
    </location>
</feature>
<dbReference type="InterPro" id="IPR020846">
    <property type="entry name" value="MFS_dom"/>
</dbReference>